<dbReference type="SUPFAM" id="SSF48371">
    <property type="entry name" value="ARM repeat"/>
    <property type="match status" value="1"/>
</dbReference>
<dbReference type="EMBL" id="ASPP01017849">
    <property type="protein sequence ID" value="ETO16770.1"/>
    <property type="molecule type" value="Genomic_DNA"/>
</dbReference>
<sequence>TAAFEYLLTNLLGFPDSVKRTAVYTLGNLCRHKPSPNWTTIVQALRPLTAVLERTTDNETIVDCLWALSYISDSREEGFNIFGEPNTIPEDWPESFQITAVIQTGVVPTIIKFIKQALKWRYEIQNESDELRSGGKFNAEDIECILPMTLKQKRTQSDFLIAPCVRIIGNIASGTDAQTAAVVKTGFFDVIDKCIDYPITNISKESCWALSNVVASQERSNIDLFFEQKNLVKYLSVHHLC</sequence>
<proteinExistence type="inferred from homology"/>
<reference evidence="4 5" key="1">
    <citation type="journal article" date="2013" name="Curr. Biol.">
        <title>The Genome of the Foraminiferan Reticulomyxa filosa.</title>
        <authorList>
            <person name="Glockner G."/>
            <person name="Hulsmann N."/>
            <person name="Schleicher M."/>
            <person name="Noegel A.A."/>
            <person name="Eichinger L."/>
            <person name="Gallinger C."/>
            <person name="Pawlowski J."/>
            <person name="Sierra R."/>
            <person name="Euteneuer U."/>
            <person name="Pillet L."/>
            <person name="Moustafa A."/>
            <person name="Platzer M."/>
            <person name="Groth M."/>
            <person name="Szafranski K."/>
            <person name="Schliwa M."/>
        </authorList>
    </citation>
    <scope>NUCLEOTIDE SEQUENCE [LARGE SCALE GENOMIC DNA]</scope>
</reference>
<accession>X6MUI1</accession>
<name>X6MUI1_RETFI</name>
<keyword evidence="5" id="KW-1185">Reference proteome</keyword>
<dbReference type="InterPro" id="IPR011989">
    <property type="entry name" value="ARM-like"/>
</dbReference>
<dbReference type="Gene3D" id="1.25.10.10">
    <property type="entry name" value="Leucine-rich Repeat Variant"/>
    <property type="match status" value="1"/>
</dbReference>
<dbReference type="OrthoDB" id="29145at2759"/>
<comment type="caution">
    <text evidence="4">The sequence shown here is derived from an EMBL/GenBank/DDBJ whole genome shotgun (WGS) entry which is preliminary data.</text>
</comment>
<organism evidence="4 5">
    <name type="scientific">Reticulomyxa filosa</name>
    <dbReference type="NCBI Taxonomy" id="46433"/>
    <lineage>
        <taxon>Eukaryota</taxon>
        <taxon>Sar</taxon>
        <taxon>Rhizaria</taxon>
        <taxon>Retaria</taxon>
        <taxon>Foraminifera</taxon>
        <taxon>Monothalamids</taxon>
        <taxon>Reticulomyxidae</taxon>
        <taxon>Reticulomyxa</taxon>
    </lineage>
</organism>
<evidence type="ECO:0000256" key="2">
    <source>
        <dbReference type="ARBA" id="ARBA00022448"/>
    </source>
</evidence>
<dbReference type="PANTHER" id="PTHR23316">
    <property type="entry name" value="IMPORTIN ALPHA"/>
    <property type="match status" value="1"/>
</dbReference>
<gene>
    <name evidence="4" type="ORF">RFI_20572</name>
</gene>
<dbReference type="AlphaFoldDB" id="X6MUI1"/>
<evidence type="ECO:0000256" key="1">
    <source>
        <dbReference type="ARBA" id="ARBA00010394"/>
    </source>
</evidence>
<keyword evidence="2" id="KW-0813">Transport</keyword>
<dbReference type="SMART" id="SM00185">
    <property type="entry name" value="ARM"/>
    <property type="match status" value="3"/>
</dbReference>
<comment type="similarity">
    <text evidence="1">Belongs to the importin alpha family.</text>
</comment>
<evidence type="ECO:0000313" key="5">
    <source>
        <dbReference type="Proteomes" id="UP000023152"/>
    </source>
</evidence>
<dbReference type="InterPro" id="IPR000225">
    <property type="entry name" value="Armadillo"/>
</dbReference>
<dbReference type="Proteomes" id="UP000023152">
    <property type="component" value="Unassembled WGS sequence"/>
</dbReference>
<evidence type="ECO:0000256" key="3">
    <source>
        <dbReference type="ARBA" id="ARBA00022927"/>
    </source>
</evidence>
<feature type="non-terminal residue" evidence="4">
    <location>
        <position position="1"/>
    </location>
</feature>
<protein>
    <submittedName>
        <fullName evidence="4">Uncharacterized protein</fullName>
    </submittedName>
</protein>
<keyword evidence="3" id="KW-0653">Protein transport</keyword>
<dbReference type="InterPro" id="IPR016024">
    <property type="entry name" value="ARM-type_fold"/>
</dbReference>
<evidence type="ECO:0000313" key="4">
    <source>
        <dbReference type="EMBL" id="ETO16770.1"/>
    </source>
</evidence>
<dbReference type="GO" id="GO:0015031">
    <property type="term" value="P:protein transport"/>
    <property type="evidence" value="ECO:0007669"/>
    <property type="project" value="UniProtKB-KW"/>
</dbReference>